<evidence type="ECO:0000256" key="4">
    <source>
        <dbReference type="ARBA" id="ARBA00022452"/>
    </source>
</evidence>
<feature type="domain" description="TonB-dependent receptor-like beta-barrel" evidence="14">
    <location>
        <begin position="331"/>
        <end position="728"/>
    </location>
</feature>
<evidence type="ECO:0008006" key="18">
    <source>
        <dbReference type="Google" id="ProtNLM"/>
    </source>
</evidence>
<evidence type="ECO:0000256" key="1">
    <source>
        <dbReference type="ARBA" id="ARBA00004571"/>
    </source>
</evidence>
<keyword evidence="7 12" id="KW-0798">TonB box</keyword>
<keyword evidence="6" id="KW-0732">Signal</keyword>
<evidence type="ECO:0000256" key="9">
    <source>
        <dbReference type="ARBA" id="ARBA00023170"/>
    </source>
</evidence>
<evidence type="ECO:0000259" key="15">
    <source>
        <dbReference type="Pfam" id="PF07715"/>
    </source>
</evidence>
<dbReference type="EMBL" id="CP021361">
    <property type="protein sequence ID" value="ART51743.1"/>
    <property type="molecule type" value="Genomic_DNA"/>
</dbReference>
<keyword evidence="8 11" id="KW-0472">Membrane</keyword>
<dbReference type="PROSITE" id="PS52016">
    <property type="entry name" value="TONB_DEPENDENT_REC_3"/>
    <property type="match status" value="1"/>
</dbReference>
<evidence type="ECO:0000256" key="7">
    <source>
        <dbReference type="ARBA" id="ARBA00023077"/>
    </source>
</evidence>
<dbReference type="Gene3D" id="2.170.130.10">
    <property type="entry name" value="TonB-dependent receptor, plug domain"/>
    <property type="match status" value="1"/>
</dbReference>
<evidence type="ECO:0000256" key="13">
    <source>
        <dbReference type="SAM" id="MobiDB-lite"/>
    </source>
</evidence>
<protein>
    <recommendedName>
        <fullName evidence="18">TonB-dependent receptor</fullName>
    </recommendedName>
</protein>
<dbReference type="Pfam" id="PF00593">
    <property type="entry name" value="TonB_dep_Rec_b-barrel"/>
    <property type="match status" value="1"/>
</dbReference>
<dbReference type="PANTHER" id="PTHR30069">
    <property type="entry name" value="TONB-DEPENDENT OUTER MEMBRANE RECEPTOR"/>
    <property type="match status" value="1"/>
</dbReference>
<evidence type="ECO:0000256" key="3">
    <source>
        <dbReference type="ARBA" id="ARBA00022448"/>
    </source>
</evidence>
<evidence type="ECO:0000313" key="16">
    <source>
        <dbReference type="EMBL" id="ART51743.1"/>
    </source>
</evidence>
<dbReference type="PANTHER" id="PTHR30069:SF29">
    <property type="entry name" value="HEMOGLOBIN AND HEMOGLOBIN-HAPTOGLOBIN-BINDING PROTEIN 1-RELATED"/>
    <property type="match status" value="1"/>
</dbReference>
<feature type="region of interest" description="Disordered" evidence="13">
    <location>
        <begin position="248"/>
        <end position="269"/>
    </location>
</feature>
<evidence type="ECO:0000256" key="10">
    <source>
        <dbReference type="ARBA" id="ARBA00023237"/>
    </source>
</evidence>
<reference evidence="16 17" key="1">
    <citation type="submission" date="2017-05" db="EMBL/GenBank/DDBJ databases">
        <title>Polyphasic characterization of four soil-derived phenanthrene-degrading Acidovorax strains and proposal of Acidovorax phenanthrenivorans sp. nov.</title>
        <authorList>
            <person name="Singleton D.R."/>
            <person name="Lee J."/>
            <person name="Dickey A.N."/>
            <person name="Stroud A."/>
            <person name="Scholl E.H."/>
            <person name="Wright F.A."/>
            <person name="Aitken M.D."/>
        </authorList>
    </citation>
    <scope>NUCLEOTIDE SEQUENCE [LARGE SCALE GENOMIC DNA]</scope>
    <source>
        <strain evidence="16">NA3</strain>
    </source>
</reference>
<evidence type="ECO:0000313" key="17">
    <source>
        <dbReference type="Proteomes" id="UP000194432"/>
    </source>
</evidence>
<keyword evidence="3 11" id="KW-0813">Transport</keyword>
<evidence type="ECO:0000256" key="2">
    <source>
        <dbReference type="ARBA" id="ARBA00009810"/>
    </source>
</evidence>
<comment type="subcellular location">
    <subcellularLocation>
        <location evidence="1 11">Cell outer membrane</location>
        <topology evidence="1 11">Multi-pass membrane protein</topology>
    </subcellularLocation>
</comment>
<accession>A0A240U2V3</accession>
<gene>
    <name evidence="16" type="ORF">CBP34_08840</name>
</gene>
<dbReference type="GO" id="GO:0015232">
    <property type="term" value="F:heme transmembrane transporter activity"/>
    <property type="evidence" value="ECO:0007669"/>
    <property type="project" value="InterPro"/>
</dbReference>
<keyword evidence="17" id="KW-1185">Reference proteome</keyword>
<dbReference type="InterPro" id="IPR011276">
    <property type="entry name" value="TonB_haem/Hb_rcpt"/>
</dbReference>
<dbReference type="NCBIfam" id="TIGR01785">
    <property type="entry name" value="TonB-hemin"/>
    <property type="match status" value="1"/>
</dbReference>
<keyword evidence="10 11" id="KW-0998">Cell outer membrane</keyword>
<dbReference type="InterPro" id="IPR010949">
    <property type="entry name" value="TonB_Hb/transfer/lactofer_rcpt"/>
</dbReference>
<dbReference type="GO" id="GO:0015344">
    <property type="term" value="F:siderophore uptake transmembrane transporter activity"/>
    <property type="evidence" value="ECO:0007669"/>
    <property type="project" value="TreeGrafter"/>
</dbReference>
<dbReference type="PROSITE" id="PS51257">
    <property type="entry name" value="PROKAR_LIPOPROTEIN"/>
    <property type="match status" value="1"/>
</dbReference>
<evidence type="ECO:0000256" key="12">
    <source>
        <dbReference type="RuleBase" id="RU003357"/>
    </source>
</evidence>
<dbReference type="InterPro" id="IPR039426">
    <property type="entry name" value="TonB-dep_rcpt-like"/>
</dbReference>
<dbReference type="GO" id="GO:0044718">
    <property type="term" value="P:siderophore transmembrane transport"/>
    <property type="evidence" value="ECO:0007669"/>
    <property type="project" value="TreeGrafter"/>
</dbReference>
<dbReference type="Gene3D" id="2.40.170.20">
    <property type="entry name" value="TonB-dependent receptor, beta-barrel domain"/>
    <property type="match status" value="1"/>
</dbReference>
<dbReference type="RefSeq" id="WP_094097808.1">
    <property type="nucleotide sequence ID" value="NZ_CP021361.1"/>
</dbReference>
<dbReference type="InterPro" id="IPR036942">
    <property type="entry name" value="Beta-barrel_TonB_sf"/>
</dbReference>
<evidence type="ECO:0000256" key="6">
    <source>
        <dbReference type="ARBA" id="ARBA00022729"/>
    </source>
</evidence>
<organism evidence="16 17">
    <name type="scientific">Acidovorax carolinensis</name>
    <dbReference type="NCBI Taxonomy" id="553814"/>
    <lineage>
        <taxon>Bacteria</taxon>
        <taxon>Pseudomonadati</taxon>
        <taxon>Pseudomonadota</taxon>
        <taxon>Betaproteobacteria</taxon>
        <taxon>Burkholderiales</taxon>
        <taxon>Comamonadaceae</taxon>
        <taxon>Acidovorax</taxon>
    </lineage>
</organism>
<evidence type="ECO:0000256" key="8">
    <source>
        <dbReference type="ARBA" id="ARBA00023136"/>
    </source>
</evidence>
<keyword evidence="9" id="KW-0675">Receptor</keyword>
<sequence length="767" mass="83210">MQLQRHGPHPVSRQRHPLGSLNAITLLTLVACLPTAGAYAQAVPAMAEVVVSGSRSEQLSDELPLSIDVIDARALSDQQARDVREALRDLPNTSVKHPLPRTTVGGANTVGTGRDGNVGLNIRGLGGNRVLMLVDGIRVPRSYAFRTTTFDREYLSMELLKRIEVVRGPASALYGSDGMAGLVNFITHEPADFLASAPGTPPRQLGGRISTSWSGDDNGRALAATVAGTASDTVQWLVTANARRSHAMDNMGTRDTSDTSRTTPNPQHNEDNAVLAKVVVRPSAAQRHVLTLEHVEKQADVNLLSSRAPLPLTGSAATIAGAVMDENMGRTMERSRFTWDGRYTLGASWADQFQTVLAVQHASSRQLGTSVRNTLPLRVRDNSYTEHTWQAGLQAEKTLRTPGGWAHKLTYGIDHIRSEISNVYTGLAPLPPEVFPLKRFPDTRETSSAVYAQAESVIDQWSITPGLRWDHFALDVTSQNGFFPPAAQPGQSLSGSALSPKLGVLYRATTQWSVFGQYAAGFRAPDAAQINGYYENAAEHVTIIPNPDLQPEKSRGVELGVRGRFDRLKLDAAVFANHYSNLILDTVLIRGTGTAADPRVFQTLNTERARITGIEVKGIYDWGPMAGGRISTPFSWGRAKGVNRATGAPLNSIDPQQLSLGVLYDTAAWGLRADLRHHGAKKASDIDSASAVKAPNTQFTIGQATTLDLSAQWRLRKDLRLNVAVHNLTNRKYWLWPDVYGLAAASTVNDAYTQPGRSLHAALVMDF</sequence>
<dbReference type="InterPro" id="IPR037066">
    <property type="entry name" value="Plug_dom_sf"/>
</dbReference>
<dbReference type="GO" id="GO:0009279">
    <property type="term" value="C:cell outer membrane"/>
    <property type="evidence" value="ECO:0007669"/>
    <property type="project" value="UniProtKB-SubCell"/>
</dbReference>
<dbReference type="CDD" id="cd01347">
    <property type="entry name" value="ligand_gated_channel"/>
    <property type="match status" value="1"/>
</dbReference>
<dbReference type="Pfam" id="PF07715">
    <property type="entry name" value="Plug"/>
    <property type="match status" value="1"/>
</dbReference>
<evidence type="ECO:0000256" key="5">
    <source>
        <dbReference type="ARBA" id="ARBA00022692"/>
    </source>
</evidence>
<dbReference type="KEGG" id="acin:CBP34_08840"/>
<evidence type="ECO:0000256" key="11">
    <source>
        <dbReference type="PROSITE-ProRule" id="PRU01360"/>
    </source>
</evidence>
<dbReference type="Proteomes" id="UP000194432">
    <property type="component" value="Chromosome 1"/>
</dbReference>
<keyword evidence="4 11" id="KW-1134">Transmembrane beta strand</keyword>
<dbReference type="NCBIfam" id="TIGR01786">
    <property type="entry name" value="TonB-hemlactrns"/>
    <property type="match status" value="1"/>
</dbReference>
<comment type="similarity">
    <text evidence="2 11 12">Belongs to the TonB-dependent receptor family.</text>
</comment>
<proteinExistence type="inferred from homology"/>
<evidence type="ECO:0000259" key="14">
    <source>
        <dbReference type="Pfam" id="PF00593"/>
    </source>
</evidence>
<feature type="domain" description="TonB-dependent receptor plug" evidence="15">
    <location>
        <begin position="62"/>
        <end position="181"/>
    </location>
</feature>
<dbReference type="InterPro" id="IPR000531">
    <property type="entry name" value="Beta-barrel_TonB"/>
</dbReference>
<name>A0A240U2V3_9BURK</name>
<keyword evidence="5 11" id="KW-0812">Transmembrane</keyword>
<dbReference type="AlphaFoldDB" id="A0A240U2V3"/>
<dbReference type="SUPFAM" id="SSF56935">
    <property type="entry name" value="Porins"/>
    <property type="match status" value="1"/>
</dbReference>
<dbReference type="InterPro" id="IPR012910">
    <property type="entry name" value="Plug_dom"/>
</dbReference>